<dbReference type="STRING" id="69960.SAMN05421720_1078"/>
<gene>
    <name evidence="1" type="ORF">SAMN05421720_1078</name>
</gene>
<dbReference type="EMBL" id="FNAP01000007">
    <property type="protein sequence ID" value="SDE45819.1"/>
    <property type="molecule type" value="Genomic_DNA"/>
</dbReference>
<evidence type="ECO:0000313" key="2">
    <source>
        <dbReference type="Proteomes" id="UP000199412"/>
    </source>
</evidence>
<reference evidence="1 2" key="1">
    <citation type="submission" date="2016-10" db="EMBL/GenBank/DDBJ databases">
        <authorList>
            <person name="de Groot N.N."/>
        </authorList>
    </citation>
    <scope>NUCLEOTIDE SEQUENCE [LARGE SCALE GENOMIC DNA]</scope>
    <source>
        <strain evidence="1 2">ATCC 700224</strain>
    </source>
</reference>
<evidence type="ECO:0000313" key="1">
    <source>
        <dbReference type="EMBL" id="SDE45819.1"/>
    </source>
</evidence>
<organism evidence="1 2">
    <name type="scientific">Rhodospira trueperi</name>
    <dbReference type="NCBI Taxonomy" id="69960"/>
    <lineage>
        <taxon>Bacteria</taxon>
        <taxon>Pseudomonadati</taxon>
        <taxon>Pseudomonadota</taxon>
        <taxon>Alphaproteobacteria</taxon>
        <taxon>Rhodospirillales</taxon>
        <taxon>Rhodospirillaceae</taxon>
        <taxon>Rhodospira</taxon>
    </lineage>
</organism>
<dbReference type="Proteomes" id="UP000199412">
    <property type="component" value="Unassembled WGS sequence"/>
</dbReference>
<protein>
    <submittedName>
        <fullName evidence="1">Uncharacterized protein</fullName>
    </submittedName>
</protein>
<dbReference type="RefSeq" id="WP_281242530.1">
    <property type="nucleotide sequence ID" value="NZ_FNAP01000007.1"/>
</dbReference>
<sequence>MQAFPGSFPPDVFDALDLDRYAEAYGMAVETLNAQAEAMRTGRR</sequence>
<keyword evidence="2" id="KW-1185">Reference proteome</keyword>
<dbReference type="AlphaFoldDB" id="A0A1G7D2R0"/>
<name>A0A1G7D2R0_9PROT</name>
<proteinExistence type="predicted"/>
<accession>A0A1G7D2R0</accession>